<reference evidence="2 3" key="1">
    <citation type="submission" date="2011-09" db="EMBL/GenBank/DDBJ databases">
        <authorList>
            <consortium name="US DOE Joint Genome Institute (JGI-PGF)"/>
            <person name="Lucas S."/>
            <person name="Han J."/>
            <person name="Lapidus A."/>
            <person name="Cheng J.-F."/>
            <person name="Goodwin L."/>
            <person name="Pitluck S."/>
            <person name="Peters L."/>
            <person name="Land M.L."/>
            <person name="Hauser L."/>
            <person name="Brambilla E."/>
            <person name="Klenk H.-P."/>
            <person name="Woyke T.J."/>
        </authorList>
    </citation>
    <scope>NUCLEOTIDE SEQUENCE [LARGE SCALE GENOMIC DNA]</scope>
    <source>
        <strain evidence="2 3">K62</strain>
    </source>
</reference>
<dbReference type="OrthoDB" id="4244057at2"/>
<accession>I1CYY6</accession>
<evidence type="ECO:0000256" key="1">
    <source>
        <dbReference type="SAM" id="MobiDB-lite"/>
    </source>
</evidence>
<dbReference type="eggNOG" id="ENOG502ZQDH">
    <property type="taxonomic scope" value="Bacteria"/>
</dbReference>
<sequence>MRAWLRNLLGRREPASSSAPEADVADDPATARTRATGGRPGDERGANASSTGPGHNDTFVGRIEGDDLGYAGETGAERRSEN</sequence>
<keyword evidence="3" id="KW-1185">Reference proteome</keyword>
<dbReference type="EMBL" id="CM001484">
    <property type="protein sequence ID" value="EIE97910.1"/>
    <property type="molecule type" value="Genomic_DNA"/>
</dbReference>
<dbReference type="RefSeq" id="WP_005462192.1">
    <property type="nucleotide sequence ID" value="NZ_CM001484.1"/>
</dbReference>
<dbReference type="HOGENOM" id="CLU_2556250_0_0_11"/>
<protein>
    <submittedName>
        <fullName evidence="2">Uncharacterized protein</fullName>
    </submittedName>
</protein>
<proteinExistence type="predicted"/>
<dbReference type="AlphaFoldDB" id="I1CYY6"/>
<gene>
    <name evidence="2" type="ORF">SacglDRAFT_00973</name>
</gene>
<reference evidence="3" key="2">
    <citation type="submission" date="2012-01" db="EMBL/GenBank/DDBJ databases">
        <title>Noncontiguous Finished sequence of chromosome of Saccharomonospora glauca K62.</title>
        <authorList>
            <consortium name="US DOE Joint Genome Institute"/>
            <person name="Lucas S."/>
            <person name="Han J."/>
            <person name="Lapidus A."/>
            <person name="Cheng J.-F."/>
            <person name="Goodwin L."/>
            <person name="Pitluck S."/>
            <person name="Peters L."/>
            <person name="Mikhailova N."/>
            <person name="Held B."/>
            <person name="Detter J.C."/>
            <person name="Han C."/>
            <person name="Tapia R."/>
            <person name="Land M."/>
            <person name="Hauser L."/>
            <person name="Kyrpides N."/>
            <person name="Ivanova N."/>
            <person name="Pagani I."/>
            <person name="Brambilla E.-M."/>
            <person name="Klenk H.-P."/>
            <person name="Woyke T."/>
        </authorList>
    </citation>
    <scope>NUCLEOTIDE SEQUENCE [LARGE SCALE GENOMIC DNA]</scope>
    <source>
        <strain evidence="3">K62</strain>
    </source>
</reference>
<evidence type="ECO:0000313" key="3">
    <source>
        <dbReference type="Proteomes" id="UP000005087"/>
    </source>
</evidence>
<dbReference type="Proteomes" id="UP000005087">
    <property type="component" value="Chromosome"/>
</dbReference>
<evidence type="ECO:0000313" key="2">
    <source>
        <dbReference type="EMBL" id="EIE97910.1"/>
    </source>
</evidence>
<name>I1CYY6_9PSEU</name>
<organism evidence="2 3">
    <name type="scientific">Saccharomonospora glauca K62</name>
    <dbReference type="NCBI Taxonomy" id="928724"/>
    <lineage>
        <taxon>Bacteria</taxon>
        <taxon>Bacillati</taxon>
        <taxon>Actinomycetota</taxon>
        <taxon>Actinomycetes</taxon>
        <taxon>Pseudonocardiales</taxon>
        <taxon>Pseudonocardiaceae</taxon>
        <taxon>Saccharomonospora</taxon>
    </lineage>
</organism>
<feature type="region of interest" description="Disordered" evidence="1">
    <location>
        <begin position="1"/>
        <end position="82"/>
    </location>
</feature>
<feature type="compositionally biased region" description="Low complexity" evidence="1">
    <location>
        <begin position="27"/>
        <end position="37"/>
    </location>
</feature>